<dbReference type="Proteomes" id="UP000284403">
    <property type="component" value="Unassembled WGS sequence"/>
</dbReference>
<dbReference type="EMBL" id="MKKU01000262">
    <property type="protein sequence ID" value="RNF17431.1"/>
    <property type="molecule type" value="Genomic_DNA"/>
</dbReference>
<dbReference type="OrthoDB" id="272991at2759"/>
<comment type="caution">
    <text evidence="2">The sequence shown here is derived from an EMBL/GenBank/DDBJ whole genome shotgun (WGS) entry which is preliminary data.</text>
</comment>
<protein>
    <submittedName>
        <fullName evidence="2">Uncharacterized protein</fullName>
    </submittedName>
</protein>
<gene>
    <name evidence="2" type="ORF">Tco025E_04848</name>
</gene>
<dbReference type="AlphaFoldDB" id="A0A422PIC2"/>
<evidence type="ECO:0000313" key="3">
    <source>
        <dbReference type="Proteomes" id="UP000284403"/>
    </source>
</evidence>
<evidence type="ECO:0000256" key="1">
    <source>
        <dbReference type="SAM" id="MobiDB-lite"/>
    </source>
</evidence>
<feature type="region of interest" description="Disordered" evidence="1">
    <location>
        <begin position="216"/>
        <end position="254"/>
    </location>
</feature>
<feature type="region of interest" description="Disordered" evidence="1">
    <location>
        <begin position="509"/>
        <end position="529"/>
    </location>
</feature>
<organism evidence="2 3">
    <name type="scientific">Trypanosoma conorhini</name>
    <dbReference type="NCBI Taxonomy" id="83891"/>
    <lineage>
        <taxon>Eukaryota</taxon>
        <taxon>Discoba</taxon>
        <taxon>Euglenozoa</taxon>
        <taxon>Kinetoplastea</taxon>
        <taxon>Metakinetoplastina</taxon>
        <taxon>Trypanosomatida</taxon>
        <taxon>Trypanosomatidae</taxon>
        <taxon>Trypanosoma</taxon>
    </lineage>
</organism>
<feature type="compositionally biased region" description="Basic and acidic residues" evidence="1">
    <location>
        <begin position="232"/>
        <end position="244"/>
    </location>
</feature>
<accession>A0A422PIC2</accession>
<evidence type="ECO:0000313" key="2">
    <source>
        <dbReference type="EMBL" id="RNF17431.1"/>
    </source>
</evidence>
<reference evidence="2 3" key="1">
    <citation type="journal article" date="2018" name="BMC Genomics">
        <title>Genomic comparison of Trypanosoma conorhini and Trypanosoma rangeli to Trypanosoma cruzi strains of high and low virulence.</title>
        <authorList>
            <person name="Bradwell K.R."/>
            <person name="Koparde V.N."/>
            <person name="Matveyev A.V."/>
            <person name="Serrano M.G."/>
            <person name="Alves J.M."/>
            <person name="Parikh H."/>
            <person name="Huang B."/>
            <person name="Lee V."/>
            <person name="Espinosa-Alvarez O."/>
            <person name="Ortiz P.A."/>
            <person name="Costa-Martins A.G."/>
            <person name="Teixeira M.M."/>
            <person name="Buck G.A."/>
        </authorList>
    </citation>
    <scope>NUCLEOTIDE SEQUENCE [LARGE SCALE GENOMIC DNA]</scope>
    <source>
        <strain evidence="2 3">025E</strain>
    </source>
</reference>
<dbReference type="RefSeq" id="XP_029228147.1">
    <property type="nucleotide sequence ID" value="XM_029371753.1"/>
</dbReference>
<sequence length="624" mass="69060">MLCRRWAGGFLRGRHRPRCGSAHVLQELRKIAILEANTDKPVHARDSASSSLLASSPSLTSTSGKDTILQSLDSVLEAACDRVKFSSGLLSEATVSSSSTLLRATSLSHFLTECRRLRLEIGEARDANNRRRLRGTTRAFWAENVDGALACCALQGRDFGFVAGFGLIDDALHLCFSSLQLALQCVAREKSTCPCTSMMLALHYMVRELDHLEKKAMKPAATHPTRPKKTRSGLEEATEVKPPSEGDSDVDVDGAGAGAGATSVEFAVPTTEELRAFRRSVATLGVERLHLFFIERGESGRVLGSAEDALHALEFLTTVKLDDANESARALIEEKKPRWCQSSEVYLVTSLFRHVVHNGKELKFTSVVHAFRLLRIFMPLLTPPPPLHSSSSLEQEREPNCVHMAASPNPDSAAAHTATYGAASILRPNPEYSAWQAQRDTVDRIIWGLFTTLRRKDARFVNSFHFVQIMATVSQLPSYFLSRVPPPRRRAIKNLEFFAVTTCSGAERTTSVAAGATRPSRPREGGNPTTAEEMWEYMIAKACIFIPGLTSDQRRRVCRNLRLAVQRREGYFERRAHGDKNRRPTLSAVETLLLPMAHELSQYPKDYEAAMFDSPPGEKQGNVV</sequence>
<proteinExistence type="predicted"/>
<keyword evidence="3" id="KW-1185">Reference proteome</keyword>
<dbReference type="GeneID" id="40318459"/>
<name>A0A422PIC2_9TRYP</name>